<evidence type="ECO:0000259" key="9">
    <source>
        <dbReference type="PROSITE" id="PS51192"/>
    </source>
</evidence>
<keyword evidence="5" id="KW-0347">Helicase</keyword>
<dbReference type="InterPro" id="IPR050699">
    <property type="entry name" value="RNA-DNA_Helicase"/>
</dbReference>
<name>A0A5N4B1X3_PHOPY</name>
<evidence type="ECO:0000256" key="4">
    <source>
        <dbReference type="ARBA" id="ARBA00022801"/>
    </source>
</evidence>
<gene>
    <name evidence="11" type="ORF">PPYR_00581</name>
</gene>
<dbReference type="FunFam" id="3.40.50.300:FF:000447">
    <property type="entry name" value="helicase SKI2W isoform X2"/>
    <property type="match status" value="1"/>
</dbReference>
<dbReference type="InterPro" id="IPR001650">
    <property type="entry name" value="Helicase_C-like"/>
</dbReference>
<keyword evidence="2" id="KW-0963">Cytoplasm</keyword>
<organism evidence="11 12">
    <name type="scientific">Photinus pyralis</name>
    <name type="common">Common eastern firefly</name>
    <name type="synonym">Lampyris pyralis</name>
    <dbReference type="NCBI Taxonomy" id="7054"/>
    <lineage>
        <taxon>Eukaryota</taxon>
        <taxon>Metazoa</taxon>
        <taxon>Ecdysozoa</taxon>
        <taxon>Arthropoda</taxon>
        <taxon>Hexapoda</taxon>
        <taxon>Insecta</taxon>
        <taxon>Pterygota</taxon>
        <taxon>Neoptera</taxon>
        <taxon>Endopterygota</taxon>
        <taxon>Coleoptera</taxon>
        <taxon>Polyphaga</taxon>
        <taxon>Elateriformia</taxon>
        <taxon>Elateroidea</taxon>
        <taxon>Lampyridae</taxon>
        <taxon>Lampyrinae</taxon>
        <taxon>Photinus</taxon>
    </lineage>
</organism>
<dbReference type="SMART" id="SM00487">
    <property type="entry name" value="DEXDc"/>
    <property type="match status" value="1"/>
</dbReference>
<evidence type="ECO:0008006" key="13">
    <source>
        <dbReference type="Google" id="ProtNLM"/>
    </source>
</evidence>
<dbReference type="Pfam" id="PF00270">
    <property type="entry name" value="DEAD"/>
    <property type="match status" value="1"/>
</dbReference>
<dbReference type="GO" id="GO:0070478">
    <property type="term" value="P:nuclear-transcribed mRNA catabolic process, 3'-5' exonucleolytic nonsense-mediated decay"/>
    <property type="evidence" value="ECO:0007669"/>
    <property type="project" value="TreeGrafter"/>
</dbReference>
<evidence type="ECO:0000256" key="8">
    <source>
        <dbReference type="ARBA" id="ARBA00047984"/>
    </source>
</evidence>
<dbReference type="SMART" id="SM00490">
    <property type="entry name" value="HELICc"/>
    <property type="match status" value="1"/>
</dbReference>
<proteinExistence type="predicted"/>
<dbReference type="GO" id="GO:0003724">
    <property type="term" value="F:RNA helicase activity"/>
    <property type="evidence" value="ECO:0007669"/>
    <property type="project" value="UniProtKB-EC"/>
</dbReference>
<keyword evidence="12" id="KW-1185">Reference proteome</keyword>
<dbReference type="Proteomes" id="UP000327044">
    <property type="component" value="Unassembled WGS sequence"/>
</dbReference>
<evidence type="ECO:0000313" key="11">
    <source>
        <dbReference type="EMBL" id="KAB0803611.1"/>
    </source>
</evidence>
<dbReference type="InterPro" id="IPR040801">
    <property type="entry name" value="Ski2_N"/>
</dbReference>
<dbReference type="SMART" id="SM01142">
    <property type="entry name" value="DSHCT"/>
    <property type="match status" value="1"/>
</dbReference>
<dbReference type="SUPFAM" id="SSF52540">
    <property type="entry name" value="P-loop containing nucleoside triphosphate hydrolases"/>
    <property type="match status" value="1"/>
</dbReference>
<dbReference type="Pfam" id="PF17911">
    <property type="entry name" value="Ski2_N"/>
    <property type="match status" value="1"/>
</dbReference>
<dbReference type="PROSITE" id="PS51194">
    <property type="entry name" value="HELICASE_CTER"/>
    <property type="match status" value="1"/>
</dbReference>
<dbReference type="Pfam" id="PF00271">
    <property type="entry name" value="Helicase_C"/>
    <property type="match status" value="1"/>
</dbReference>
<feature type="domain" description="Helicase C-terminal" evidence="10">
    <location>
        <begin position="544"/>
        <end position="717"/>
    </location>
</feature>
<dbReference type="PIRSF" id="PIRSF005198">
    <property type="entry name" value="Antiviral_helicase_SKI2"/>
    <property type="match status" value="1"/>
</dbReference>
<evidence type="ECO:0000256" key="1">
    <source>
        <dbReference type="ARBA" id="ARBA00004496"/>
    </source>
</evidence>
<feature type="domain" description="Helicase ATP-binding" evidence="9">
    <location>
        <begin position="282"/>
        <end position="438"/>
    </location>
</feature>
<keyword evidence="7" id="KW-0694">RNA-binding</keyword>
<dbReference type="GO" id="GO:0016787">
    <property type="term" value="F:hydrolase activity"/>
    <property type="evidence" value="ECO:0007669"/>
    <property type="project" value="UniProtKB-KW"/>
</dbReference>
<dbReference type="InterPro" id="IPR011545">
    <property type="entry name" value="DEAD/DEAH_box_helicase_dom"/>
</dbReference>
<comment type="caution">
    <text evidence="11">The sequence shown here is derived from an EMBL/GenBank/DDBJ whole genome shotgun (WGS) entry which is preliminary data.</text>
</comment>
<evidence type="ECO:0000256" key="5">
    <source>
        <dbReference type="ARBA" id="ARBA00022806"/>
    </source>
</evidence>
<comment type="subcellular location">
    <subcellularLocation>
        <location evidence="1">Cytoplasm</location>
    </subcellularLocation>
</comment>
<dbReference type="GO" id="GO:0005524">
    <property type="term" value="F:ATP binding"/>
    <property type="evidence" value="ECO:0007669"/>
    <property type="project" value="UniProtKB-KW"/>
</dbReference>
<keyword evidence="3" id="KW-0547">Nucleotide-binding</keyword>
<dbReference type="Gene3D" id="3.40.50.300">
    <property type="entry name" value="P-loop containing nucleotide triphosphate hydrolases"/>
    <property type="match status" value="2"/>
</dbReference>
<dbReference type="FunFam" id="1.10.3380.30:FF:000001">
    <property type="entry name" value="Ski2 ATP-dependent RNA helicase"/>
    <property type="match status" value="1"/>
</dbReference>
<evidence type="ECO:0000256" key="2">
    <source>
        <dbReference type="ARBA" id="ARBA00022490"/>
    </source>
</evidence>
<dbReference type="InterPro" id="IPR014001">
    <property type="entry name" value="Helicase_ATP-bd"/>
</dbReference>
<reference evidence="11 12" key="1">
    <citation type="journal article" date="2018" name="Elife">
        <title>Firefly genomes illuminate parallel origins of bioluminescence in beetles.</title>
        <authorList>
            <person name="Fallon T.R."/>
            <person name="Lower S.E."/>
            <person name="Chang C.H."/>
            <person name="Bessho-Uehara M."/>
            <person name="Martin G.J."/>
            <person name="Bewick A.J."/>
            <person name="Behringer M."/>
            <person name="Debat H.J."/>
            <person name="Wong I."/>
            <person name="Day J.C."/>
            <person name="Suvorov A."/>
            <person name="Silva C.J."/>
            <person name="Stanger-Hall K.F."/>
            <person name="Hall D.W."/>
            <person name="Schmitz R.J."/>
            <person name="Nelson D.R."/>
            <person name="Lewis S.M."/>
            <person name="Shigenobu S."/>
            <person name="Bybee S.M."/>
            <person name="Larracuente A.M."/>
            <person name="Oba Y."/>
            <person name="Weng J.K."/>
        </authorList>
    </citation>
    <scope>NUCLEOTIDE SEQUENCE [LARGE SCALE GENOMIC DNA]</scope>
    <source>
        <strain evidence="11">1611_PpyrPB1</strain>
        <tissue evidence="11">Whole body</tissue>
    </source>
</reference>
<dbReference type="PROSITE" id="PS51192">
    <property type="entry name" value="HELICASE_ATP_BIND_1"/>
    <property type="match status" value="1"/>
</dbReference>
<dbReference type="OrthoDB" id="64767at2759"/>
<dbReference type="InterPro" id="IPR027417">
    <property type="entry name" value="P-loop_NTPase"/>
</dbReference>
<evidence type="ECO:0000256" key="6">
    <source>
        <dbReference type="ARBA" id="ARBA00022840"/>
    </source>
</evidence>
<dbReference type="InterPro" id="IPR025696">
    <property type="entry name" value="Beta-barrel_MTR4"/>
</dbReference>
<keyword evidence="6" id="KW-0067">ATP-binding</keyword>
<evidence type="ECO:0000256" key="7">
    <source>
        <dbReference type="ARBA" id="ARBA00022884"/>
    </source>
</evidence>
<evidence type="ECO:0000313" key="12">
    <source>
        <dbReference type="Proteomes" id="UP000327044"/>
    </source>
</evidence>
<dbReference type="FunFam" id="3.40.50.300:FF:000354">
    <property type="entry name" value="ATP-dependent RNA helicase SKI2"/>
    <property type="match status" value="1"/>
</dbReference>
<dbReference type="Pfam" id="PF13234">
    <property type="entry name" value="MTR4_beta-barrel"/>
    <property type="match status" value="1"/>
</dbReference>
<dbReference type="GO" id="GO:0003723">
    <property type="term" value="F:RNA binding"/>
    <property type="evidence" value="ECO:0007669"/>
    <property type="project" value="UniProtKB-KW"/>
</dbReference>
<sequence>MPPPVIEPPPILPEIDEELLEYLTKPERLPIHDYERNQEFWPRKPDPTKLFHYDFSPLSTTLKVQRDMNTGEIIEFREVPIQNVGSTSRNSTLLTRQPAPPSEALWGGISNVPFWPAGLSDPTEGLPLKKEALTKNDLLVIPPGFKFGLLFEDDGCRVKEKIDKSVELQVKQGNVVNLLDILNEQHFSGLWETVEKSPETDHSQDVQLQTSELPEEKDVLSQAVTKDVPLLKISEFEKKKVRNLEWAVNLDTSKPVKDFRERIPQMALEYEFELDTFQKLAILQLEQHNHVFVAAHTSAGKTVVAEYAIALSQRHMTRTIYTSPIKALSNQKYRDFKKKFNDVGLVTGDFQINMKGSCLIMTTEILRSMLYAGSDVTRDLEYVIFDEVHYVNDKERGHVWEQVLIMLPAHVCVVMLSATVPNTMEFADWLGQIYQRKVYVIKTAKRPVPLQHYLYTGCGGASRNNRYLLLDHNEVFRIAGYNEAKASLAKPKEHKASGPPQRNYNPKQEQYMWNGLVDHLSRNKLLPVVAFTFSRNKCDQNARSLRHLDLTTAHEKHYINSFFNRCIASLKPPDRDIPQILDMKEILSRGVGVHHSGILPIIKEMIEMLFQGQYIKLLFATETFAMGVNMPARTVVFDSIKKHDGQSLRPLLPAEYIQMAGRAGRRGLDETGTVIILCKVNLHPVEDLKRMMMGKPNQLESQFRITYGMVLTLLRVESLSVEGMMSRSFREADHQKKMSQIRTKLETVSKNLEIENRHELNEHMQPLVKFYLTVRTFLDYHQDLMEQIVITPTMQKQLTTGRVILITHKSHVNKLALILTTPSKSSDLYRVLVLTDTGSSESDEKSDNYYKMLGLASDRVYYPENSCSHEVLKIKPEDIFEITSAMINVEYSFVISDWDKRQIPRFKDDPPSERCKFAVQELLKLTMNVSDKSNANRLTYLDMVVKDLDLHKCLLEYKKLKEGLIDCISSTQIPNFEEQFHIVFKKKSLEDEEDDLKFQLSYESMSLYPEYERRIALLKELNYINSSNRVELKGKVACEIGMNELLITELVLRNVFTDLQPAEVAALLSALVYQVKSKQDDNELNENLTKPLVEGKRIIKEVHKEIQDLEMKFEIDKVSEPSRDLNFELVEVVYEWANGHPFATLMNLTEVQEGIIVRCIQQLNETICDVRDVARLTGDPKLYTKMEEASASIKRDIVFAASLYTQNEHVQ</sequence>
<dbReference type="PANTHER" id="PTHR12131">
    <property type="entry name" value="ATP-DEPENDENT RNA AND DNA HELICASE"/>
    <property type="match status" value="1"/>
</dbReference>
<dbReference type="CDD" id="cd18795">
    <property type="entry name" value="SF2_C_Ski2"/>
    <property type="match status" value="1"/>
</dbReference>
<dbReference type="GO" id="GO:0055087">
    <property type="term" value="C:Ski complex"/>
    <property type="evidence" value="ECO:0007669"/>
    <property type="project" value="TreeGrafter"/>
</dbReference>
<dbReference type="Gene3D" id="1.10.3380.30">
    <property type="match status" value="2"/>
</dbReference>
<dbReference type="InterPro" id="IPR016438">
    <property type="entry name" value="SKI2-like"/>
</dbReference>
<dbReference type="Pfam" id="PF08148">
    <property type="entry name" value="DSHCT"/>
    <property type="match status" value="1"/>
</dbReference>
<keyword evidence="4" id="KW-0378">Hydrolase</keyword>
<comment type="catalytic activity">
    <reaction evidence="8">
        <text>ATP + H2O = ADP + phosphate + H(+)</text>
        <dbReference type="Rhea" id="RHEA:13065"/>
        <dbReference type="ChEBI" id="CHEBI:15377"/>
        <dbReference type="ChEBI" id="CHEBI:15378"/>
        <dbReference type="ChEBI" id="CHEBI:30616"/>
        <dbReference type="ChEBI" id="CHEBI:43474"/>
        <dbReference type="ChEBI" id="CHEBI:456216"/>
        <dbReference type="EC" id="3.6.4.13"/>
    </reaction>
</comment>
<dbReference type="PANTHER" id="PTHR12131:SF1">
    <property type="entry name" value="ATP-DEPENDENT RNA HELICASE SUPV3L1, MITOCHONDRIAL-RELATED"/>
    <property type="match status" value="1"/>
</dbReference>
<dbReference type="FunCoup" id="A0A5N4B1X3">
    <property type="interactions" value="1595"/>
</dbReference>
<evidence type="ECO:0000259" key="10">
    <source>
        <dbReference type="PROSITE" id="PS51194"/>
    </source>
</evidence>
<dbReference type="InParanoid" id="A0A5N4B1X3"/>
<accession>A0A5N4B1X3</accession>
<dbReference type="InterPro" id="IPR012961">
    <property type="entry name" value="Ski2/MTR4_C"/>
</dbReference>
<dbReference type="AlphaFoldDB" id="A0A5N4B1X3"/>
<protein>
    <recommendedName>
        <fullName evidence="13">Helicase SKI2W</fullName>
    </recommendedName>
</protein>
<evidence type="ECO:0000256" key="3">
    <source>
        <dbReference type="ARBA" id="ARBA00022741"/>
    </source>
</evidence>
<dbReference type="EMBL" id="VVIM01000001">
    <property type="protein sequence ID" value="KAB0803611.1"/>
    <property type="molecule type" value="Genomic_DNA"/>
</dbReference>